<dbReference type="AlphaFoldDB" id="A0A1H3ZQ33"/>
<reference evidence="1 2" key="1">
    <citation type="submission" date="2016-10" db="EMBL/GenBank/DDBJ databases">
        <authorList>
            <person name="de Groot N.N."/>
        </authorList>
    </citation>
    <scope>NUCLEOTIDE SEQUENCE [LARGE SCALE GENOMIC DNA]</scope>
    <source>
        <strain evidence="1 2">DSM 23581</strain>
    </source>
</reference>
<protein>
    <recommendedName>
        <fullName evidence="3">DUF262 domain-containing protein</fullName>
    </recommendedName>
</protein>
<proteinExistence type="predicted"/>
<dbReference type="EMBL" id="FNQF01000004">
    <property type="protein sequence ID" value="SEA25817.1"/>
    <property type="molecule type" value="Genomic_DNA"/>
</dbReference>
<evidence type="ECO:0000313" key="1">
    <source>
        <dbReference type="EMBL" id="SEA25817.1"/>
    </source>
</evidence>
<dbReference type="STRING" id="908615.SAMN05421540_104167"/>
<evidence type="ECO:0000313" key="2">
    <source>
        <dbReference type="Proteomes" id="UP000198820"/>
    </source>
</evidence>
<sequence>MKANELPIINFLQAPYVQFFILVYQRNYDWTNKKDYR</sequence>
<name>A0A1H3ZQ33_9FLAO</name>
<accession>A0A1H3ZQ33</accession>
<keyword evidence="2" id="KW-1185">Reference proteome</keyword>
<organism evidence="1 2">
    <name type="scientific">Psychroflexus halocasei</name>
    <dbReference type="NCBI Taxonomy" id="908615"/>
    <lineage>
        <taxon>Bacteria</taxon>
        <taxon>Pseudomonadati</taxon>
        <taxon>Bacteroidota</taxon>
        <taxon>Flavobacteriia</taxon>
        <taxon>Flavobacteriales</taxon>
        <taxon>Flavobacteriaceae</taxon>
        <taxon>Psychroflexus</taxon>
    </lineage>
</organism>
<gene>
    <name evidence="1" type="ORF">SAMN05421540_104167</name>
</gene>
<dbReference type="Proteomes" id="UP000198820">
    <property type="component" value="Unassembled WGS sequence"/>
</dbReference>
<evidence type="ECO:0008006" key="3">
    <source>
        <dbReference type="Google" id="ProtNLM"/>
    </source>
</evidence>